<dbReference type="PANTHER" id="PTHR30478">
    <property type="entry name" value="DNA POLYMERASE III SUBUNIT BETA"/>
    <property type="match status" value="1"/>
</dbReference>
<evidence type="ECO:0000256" key="5">
    <source>
        <dbReference type="ARBA" id="ARBA00022679"/>
    </source>
</evidence>
<evidence type="ECO:0000256" key="2">
    <source>
        <dbReference type="ARBA" id="ARBA00010752"/>
    </source>
</evidence>
<evidence type="ECO:0000256" key="3">
    <source>
        <dbReference type="ARBA" id="ARBA00021035"/>
    </source>
</evidence>
<keyword evidence="4" id="KW-0963">Cytoplasm</keyword>
<protein>
    <recommendedName>
        <fullName evidence="3">Beta sliding clamp</fullName>
    </recommendedName>
    <alternativeName>
        <fullName evidence="11">Beta-clamp processivity factor</fullName>
    </alternativeName>
    <alternativeName>
        <fullName evidence="10">DNA polymerase III beta sliding clamp subunit</fullName>
    </alternativeName>
</protein>
<keyword evidence="5" id="KW-0808">Transferase</keyword>
<feature type="domain" description="DNA polymerase III beta sliding clamp N-terminal" evidence="12">
    <location>
        <begin position="2"/>
        <end position="118"/>
    </location>
</feature>
<sequence length="356" mass="37786">MLSIAGNRLSEALKIAGQAAAARSPIDILTHLRLQGEAGGSTLAVTGSDLSLTVIATVPASIGPDDVDVCLPADKLQAVASIGAASVIFSRKDSKVIARAGSCRLTIPSIPGAGYPKVKIEGTPTATFSAPGLTALIPTVAFAAAGPKEHARPYLRNLWVESDGAAIHVTASNGAMLASNCLPIATEEFGVPFSVEAAELFASVGVEDFQIFERHIVGQRDGVKVICNRPPAKYFEWRRALPVPKQHVSFNREALLQVCPLHRLFDIKGVVRFEQDYDVCSISITDGTQAVDAELEIKERGDESHLEGSFDGPSLLRLLGQVKAENVLISWADSDTPGAHLLQDGSWRGLLAPLRV</sequence>
<dbReference type="Proteomes" id="UP000397656">
    <property type="component" value="Chromosome 1"/>
</dbReference>
<keyword evidence="6" id="KW-0548">Nucleotidyltransferase</keyword>
<evidence type="ECO:0000256" key="11">
    <source>
        <dbReference type="ARBA" id="ARBA00033276"/>
    </source>
</evidence>
<dbReference type="RefSeq" id="WP_150983255.1">
    <property type="nucleotide sequence ID" value="NZ_CP062803.1"/>
</dbReference>
<evidence type="ECO:0000256" key="4">
    <source>
        <dbReference type="ARBA" id="ARBA00022490"/>
    </source>
</evidence>
<evidence type="ECO:0000256" key="10">
    <source>
        <dbReference type="ARBA" id="ARBA00030988"/>
    </source>
</evidence>
<evidence type="ECO:0000256" key="6">
    <source>
        <dbReference type="ARBA" id="ARBA00022695"/>
    </source>
</evidence>
<dbReference type="GO" id="GO:0005737">
    <property type="term" value="C:cytoplasm"/>
    <property type="evidence" value="ECO:0007669"/>
    <property type="project" value="UniProtKB-SubCell"/>
</dbReference>
<dbReference type="GO" id="GO:0003887">
    <property type="term" value="F:DNA-directed DNA polymerase activity"/>
    <property type="evidence" value="ECO:0007669"/>
    <property type="project" value="UniProtKB-KW"/>
</dbReference>
<dbReference type="InterPro" id="IPR001001">
    <property type="entry name" value="DNA_polIII_beta"/>
</dbReference>
<comment type="subcellular location">
    <subcellularLocation>
        <location evidence="1">Cytoplasm</location>
    </subcellularLocation>
</comment>
<dbReference type="AlphaFoldDB" id="A0A643G4E2"/>
<dbReference type="GO" id="GO:0009360">
    <property type="term" value="C:DNA polymerase III complex"/>
    <property type="evidence" value="ECO:0007669"/>
    <property type="project" value="InterPro"/>
</dbReference>
<dbReference type="GO" id="GO:0003677">
    <property type="term" value="F:DNA binding"/>
    <property type="evidence" value="ECO:0007669"/>
    <property type="project" value="UniProtKB-KW"/>
</dbReference>
<gene>
    <name evidence="13" type="ORF">F7R26_012620</name>
</gene>
<evidence type="ECO:0000259" key="12">
    <source>
        <dbReference type="Pfam" id="PF00712"/>
    </source>
</evidence>
<dbReference type="PANTHER" id="PTHR30478:SF0">
    <property type="entry name" value="BETA SLIDING CLAMP"/>
    <property type="match status" value="1"/>
</dbReference>
<dbReference type="GeneID" id="98401753"/>
<evidence type="ECO:0000256" key="8">
    <source>
        <dbReference type="ARBA" id="ARBA00022932"/>
    </source>
</evidence>
<evidence type="ECO:0000256" key="7">
    <source>
        <dbReference type="ARBA" id="ARBA00022705"/>
    </source>
</evidence>
<evidence type="ECO:0000313" key="14">
    <source>
        <dbReference type="Proteomes" id="UP000397656"/>
    </source>
</evidence>
<evidence type="ECO:0000313" key="13">
    <source>
        <dbReference type="EMBL" id="QOT75086.1"/>
    </source>
</evidence>
<dbReference type="GO" id="GO:0006271">
    <property type="term" value="P:DNA strand elongation involved in DNA replication"/>
    <property type="evidence" value="ECO:0007669"/>
    <property type="project" value="TreeGrafter"/>
</dbReference>
<name>A0A643G4E2_9BURK</name>
<dbReference type="GO" id="GO:0008408">
    <property type="term" value="F:3'-5' exonuclease activity"/>
    <property type="evidence" value="ECO:0007669"/>
    <property type="project" value="InterPro"/>
</dbReference>
<reference evidence="13 14" key="1">
    <citation type="submission" date="2020-10" db="EMBL/GenBank/DDBJ databases">
        <title>Complete genome sequence of Cupriavidus basilensis CCUG 49340T.</title>
        <authorList>
            <person name="Salva-Serra F."/>
            <person name="Donoso R.A."/>
            <person name="Cho K.H."/>
            <person name="Yoo J.A."/>
            <person name="Lee K."/>
            <person name="Yoon S.-H."/>
            <person name="Perez-Pantoja D."/>
            <person name="Moore E.R.B."/>
        </authorList>
    </citation>
    <scope>NUCLEOTIDE SEQUENCE [LARGE SCALE GENOMIC DNA]</scope>
    <source>
        <strain evidence="14">CCUG 49340</strain>
    </source>
</reference>
<dbReference type="SMART" id="SM00480">
    <property type="entry name" value="POL3Bc"/>
    <property type="match status" value="1"/>
</dbReference>
<proteinExistence type="inferred from homology"/>
<dbReference type="InterPro" id="IPR046938">
    <property type="entry name" value="DNA_clamp_sf"/>
</dbReference>
<keyword evidence="9" id="KW-0238">DNA-binding</keyword>
<comment type="similarity">
    <text evidence="2">Belongs to the beta sliding clamp family.</text>
</comment>
<evidence type="ECO:0000256" key="9">
    <source>
        <dbReference type="ARBA" id="ARBA00023125"/>
    </source>
</evidence>
<dbReference type="EMBL" id="CP062803">
    <property type="protein sequence ID" value="QOT75086.1"/>
    <property type="molecule type" value="Genomic_DNA"/>
</dbReference>
<dbReference type="InterPro" id="IPR022634">
    <property type="entry name" value="DNA_polIII_beta_N"/>
</dbReference>
<keyword evidence="8" id="KW-0239">DNA-directed DNA polymerase</keyword>
<evidence type="ECO:0000256" key="1">
    <source>
        <dbReference type="ARBA" id="ARBA00004496"/>
    </source>
</evidence>
<keyword evidence="7" id="KW-0235">DNA replication</keyword>
<dbReference type="SUPFAM" id="SSF55979">
    <property type="entry name" value="DNA clamp"/>
    <property type="match status" value="1"/>
</dbReference>
<accession>A0A643G4E2</accession>
<organism evidence="13 14">
    <name type="scientific">Cupriavidus basilensis</name>
    <dbReference type="NCBI Taxonomy" id="68895"/>
    <lineage>
        <taxon>Bacteria</taxon>
        <taxon>Pseudomonadati</taxon>
        <taxon>Pseudomonadota</taxon>
        <taxon>Betaproteobacteria</taxon>
        <taxon>Burkholderiales</taxon>
        <taxon>Burkholderiaceae</taxon>
        <taxon>Cupriavidus</taxon>
    </lineage>
</organism>
<dbReference type="Gene3D" id="3.10.150.10">
    <property type="entry name" value="DNA Polymerase III, subunit A, domain 2"/>
    <property type="match status" value="3"/>
</dbReference>
<dbReference type="Pfam" id="PF00712">
    <property type="entry name" value="DNA_pol3_beta"/>
    <property type="match status" value="1"/>
</dbReference>